<dbReference type="InterPro" id="IPR040112">
    <property type="entry name" value="WetA"/>
</dbReference>
<reference evidence="2" key="2">
    <citation type="submission" date="2023-06" db="EMBL/GenBank/DDBJ databases">
        <authorList>
            <consortium name="Lawrence Berkeley National Laboratory"/>
            <person name="Haridas S."/>
            <person name="Hensen N."/>
            <person name="Bonometti L."/>
            <person name="Westerberg I."/>
            <person name="Brannstrom I.O."/>
            <person name="Guillou S."/>
            <person name="Cros-Aarteil S."/>
            <person name="Calhoun S."/>
            <person name="Kuo A."/>
            <person name="Mondo S."/>
            <person name="Pangilinan J."/>
            <person name="Riley R."/>
            <person name="Labutti K."/>
            <person name="Andreopoulos B."/>
            <person name="Lipzen A."/>
            <person name="Chen C."/>
            <person name="Yanf M."/>
            <person name="Daum C."/>
            <person name="Ng V."/>
            <person name="Clum A."/>
            <person name="Steindorff A."/>
            <person name="Ohm R."/>
            <person name="Martin F."/>
            <person name="Silar P."/>
            <person name="Natvig D."/>
            <person name="Lalanne C."/>
            <person name="Gautier V."/>
            <person name="Ament-Velasquez S.L."/>
            <person name="Kruys A."/>
            <person name="Hutchinson M.I."/>
            <person name="Powell A.J."/>
            <person name="Barry K."/>
            <person name="Miller A.N."/>
            <person name="Grigoriev I.V."/>
            <person name="Debuchy R."/>
            <person name="Gladieux P."/>
            <person name="Thoren M.H."/>
            <person name="Johannesson H."/>
        </authorList>
    </citation>
    <scope>NUCLEOTIDE SEQUENCE</scope>
    <source>
        <strain evidence="2">CBS 560.94</strain>
    </source>
</reference>
<comment type="caution">
    <text evidence="2">The sequence shown here is derived from an EMBL/GenBank/DDBJ whole genome shotgun (WGS) entry which is preliminary data.</text>
</comment>
<organism evidence="2 3">
    <name type="scientific">Neurospora tetraspora</name>
    <dbReference type="NCBI Taxonomy" id="94610"/>
    <lineage>
        <taxon>Eukaryota</taxon>
        <taxon>Fungi</taxon>
        <taxon>Dikarya</taxon>
        <taxon>Ascomycota</taxon>
        <taxon>Pezizomycotina</taxon>
        <taxon>Sordariomycetes</taxon>
        <taxon>Sordariomycetidae</taxon>
        <taxon>Sordariales</taxon>
        <taxon>Sordariaceae</taxon>
        <taxon>Neurospora</taxon>
    </lineage>
</organism>
<keyword evidence="3" id="KW-1185">Reference proteome</keyword>
<dbReference type="RefSeq" id="XP_062676933.1">
    <property type="nucleotide sequence ID" value="XM_062823511.1"/>
</dbReference>
<feature type="compositionally biased region" description="Basic residues" evidence="1">
    <location>
        <begin position="288"/>
        <end position="311"/>
    </location>
</feature>
<dbReference type="PANTHER" id="PTHR22934">
    <property type="entry name" value="PROTEIN ESC1/WETA-RELATED"/>
    <property type="match status" value="1"/>
</dbReference>
<evidence type="ECO:0000313" key="3">
    <source>
        <dbReference type="Proteomes" id="UP001278500"/>
    </source>
</evidence>
<feature type="compositionally biased region" description="Basic and acidic residues" evidence="1">
    <location>
        <begin position="312"/>
        <end position="327"/>
    </location>
</feature>
<evidence type="ECO:0000256" key="1">
    <source>
        <dbReference type="SAM" id="MobiDB-lite"/>
    </source>
</evidence>
<feature type="compositionally biased region" description="Polar residues" evidence="1">
    <location>
        <begin position="589"/>
        <end position="608"/>
    </location>
</feature>
<feature type="compositionally biased region" description="Polar residues" evidence="1">
    <location>
        <begin position="994"/>
        <end position="1030"/>
    </location>
</feature>
<feature type="compositionally biased region" description="Pro residues" evidence="1">
    <location>
        <begin position="32"/>
        <end position="44"/>
    </location>
</feature>
<reference evidence="2" key="1">
    <citation type="journal article" date="2023" name="Mol. Phylogenet. Evol.">
        <title>Genome-scale phylogeny and comparative genomics of the fungal order Sordariales.</title>
        <authorList>
            <person name="Hensen N."/>
            <person name="Bonometti L."/>
            <person name="Westerberg I."/>
            <person name="Brannstrom I.O."/>
            <person name="Guillou S."/>
            <person name="Cros-Aarteil S."/>
            <person name="Calhoun S."/>
            <person name="Haridas S."/>
            <person name="Kuo A."/>
            <person name="Mondo S."/>
            <person name="Pangilinan J."/>
            <person name="Riley R."/>
            <person name="LaButti K."/>
            <person name="Andreopoulos B."/>
            <person name="Lipzen A."/>
            <person name="Chen C."/>
            <person name="Yan M."/>
            <person name="Daum C."/>
            <person name="Ng V."/>
            <person name="Clum A."/>
            <person name="Steindorff A."/>
            <person name="Ohm R.A."/>
            <person name="Martin F."/>
            <person name="Silar P."/>
            <person name="Natvig D.O."/>
            <person name="Lalanne C."/>
            <person name="Gautier V."/>
            <person name="Ament-Velasquez S.L."/>
            <person name="Kruys A."/>
            <person name="Hutchinson M.I."/>
            <person name="Powell A.J."/>
            <person name="Barry K."/>
            <person name="Miller A.N."/>
            <person name="Grigoriev I.V."/>
            <person name="Debuchy R."/>
            <person name="Gladieux P."/>
            <person name="Hiltunen Thoren M."/>
            <person name="Johannesson H."/>
        </authorList>
    </citation>
    <scope>NUCLEOTIDE SEQUENCE</scope>
    <source>
        <strain evidence="2">CBS 560.94</strain>
    </source>
</reference>
<feature type="region of interest" description="Disordered" evidence="1">
    <location>
        <begin position="589"/>
        <end position="688"/>
    </location>
</feature>
<feature type="compositionally biased region" description="Low complexity" evidence="1">
    <location>
        <begin position="854"/>
        <end position="893"/>
    </location>
</feature>
<feature type="compositionally biased region" description="Low complexity" evidence="1">
    <location>
        <begin position="748"/>
        <end position="820"/>
    </location>
</feature>
<feature type="compositionally biased region" description="Basic and acidic residues" evidence="1">
    <location>
        <begin position="624"/>
        <end position="635"/>
    </location>
</feature>
<feature type="compositionally biased region" description="Low complexity" evidence="1">
    <location>
        <begin position="980"/>
        <end position="993"/>
    </location>
</feature>
<feature type="region of interest" description="Disordered" evidence="1">
    <location>
        <begin position="270"/>
        <end position="339"/>
    </location>
</feature>
<feature type="region of interest" description="Disordered" evidence="1">
    <location>
        <begin position="746"/>
        <end position="1030"/>
    </location>
</feature>
<feature type="compositionally biased region" description="Low complexity" evidence="1">
    <location>
        <begin position="905"/>
        <end position="918"/>
    </location>
</feature>
<dbReference type="Proteomes" id="UP001278500">
    <property type="component" value="Unassembled WGS sequence"/>
</dbReference>
<feature type="region of interest" description="Disordered" evidence="1">
    <location>
        <begin position="86"/>
        <end position="115"/>
    </location>
</feature>
<protein>
    <submittedName>
        <fullName evidence="2">Uncharacterized protein</fullName>
    </submittedName>
</protein>
<proteinExistence type="predicted"/>
<dbReference type="GeneID" id="87860665"/>
<dbReference type="PANTHER" id="PTHR22934:SF24">
    <property type="entry name" value="DNA METHYLATION MODULATOR-2"/>
    <property type="match status" value="1"/>
</dbReference>
<feature type="compositionally biased region" description="Low complexity" evidence="1">
    <location>
        <begin position="665"/>
        <end position="677"/>
    </location>
</feature>
<dbReference type="AlphaFoldDB" id="A0AAE0J1E2"/>
<gene>
    <name evidence="2" type="ORF">B0H65DRAFT_331170</name>
</gene>
<evidence type="ECO:0000313" key="2">
    <source>
        <dbReference type="EMBL" id="KAK3334767.1"/>
    </source>
</evidence>
<feature type="region of interest" description="Disordered" evidence="1">
    <location>
        <begin position="358"/>
        <end position="377"/>
    </location>
</feature>
<feature type="region of interest" description="Disordered" evidence="1">
    <location>
        <begin position="1"/>
        <end position="55"/>
    </location>
</feature>
<accession>A0AAE0J1E2</accession>
<feature type="region of interest" description="Disordered" evidence="1">
    <location>
        <begin position="388"/>
        <end position="491"/>
    </location>
</feature>
<feature type="compositionally biased region" description="Polar residues" evidence="1">
    <location>
        <begin position="919"/>
        <end position="929"/>
    </location>
</feature>
<feature type="compositionally biased region" description="Polar residues" evidence="1">
    <location>
        <begin position="821"/>
        <end position="853"/>
    </location>
</feature>
<feature type="compositionally biased region" description="Polar residues" evidence="1">
    <location>
        <begin position="432"/>
        <end position="473"/>
    </location>
</feature>
<feature type="compositionally biased region" description="Polar residues" evidence="1">
    <location>
        <begin position="946"/>
        <end position="979"/>
    </location>
</feature>
<name>A0AAE0J1E2_9PEZI</name>
<sequence length="1118" mass="118256">MATASGPKAARPADATVSAPGRHTPAQKVTPVPVPKPGSVPSLPPSANQAVAVGRTSNAANNSATATAVQGGFGLLTPVESNLQDAANGPHRDGRIRNPVPSKLKGKTDGSKGNFSVMHMGVAGRAEATERDAQAKRTSESTELAAKRAFENGYVSHRRSKFVQLPDETAAKPFVPATTSAQVPYMSGRQTPLNADETKSEQARLLTLLRSLQPLLVVDQICKALAFFGGIPGAPPPANGEFPQSAEANGSGSLFVGWIAEIFPKLGGNNGQQNMAPVRQMDGPEPVRRKRGRPKGSKATKVRKDKGLKKGPSKDTPDTDRTHREASTDGNWVDVEYGDTSAPDMVDANVMLLAQAASPHRQPAHVEAPGMTQPDATTSHVTATIPARTMQHHGPGNNSLVVESPGNMKKRGRPKGSRNRPKVSDAAVLPRQSVQPADNSYTSAQLSQTLEGSQPQPANASFTAVNSVTSANSAKKKGSRPKASATKKQVDALAETDISGPNELQTTVPSAAKQQQTVGLNGNPTQKQVQQSVHSDQGLQIIPIGAVPAPTTIESAQVLGNAGQKRKRKTAKDVGVVDNINGIGLTTPSSSAVALPTPSTQQGSQPVTAITAVGFPPAKRQRKSKESRPKGKKSNDMTVPDSIEPAASSQMKAATPAPVPSPNQAPATTPATFHTAPGIGSEVTPVSSSVSLEQVMPLAHSPQGHFGVQSPTMENYEAQLQAQLELKSDIDSQHHSLTPRPIVTNHLQQQQSQQRQQRQPPTQQQPRQPSQSHTQHSMPQSQPHPQPESSAQQPQPQRPQSISQQPSQQHQTSVSQPSTQGQLQAHQSQTPSPMISQQQNRATHHYTQYRPSTSPYSQGQQHQHSYSSPQQQSQNFTAQQQAQATPQPTPAQQYSNTHQLPPYGSSQQSYQNSHSHYNGTQQSVASQHRYQQHLATGTTTAGAYSAHQSPQFGASSTNAFSSADTGYRGSTGSTSNPTYGSQQGQSSAPSAASTYRTSSTHNMVHQSPSYTTNTGTALHRSSSTSHPTSQGIQAISNMQSFAGTNNTEWDFLNPSTLDSAGSQGALAMNGAGYAMNTASVRSTSNSGTPFTASTMANFDASGLPSLGGNNRYFELGRR</sequence>
<dbReference type="EMBL" id="JAUEPP010000009">
    <property type="protein sequence ID" value="KAK3334767.1"/>
    <property type="molecule type" value="Genomic_DNA"/>
</dbReference>
<feature type="compositionally biased region" description="Basic residues" evidence="1">
    <location>
        <begin position="408"/>
        <end position="421"/>
    </location>
</feature>